<feature type="transmembrane region" description="Helical" evidence="1">
    <location>
        <begin position="65"/>
        <end position="86"/>
    </location>
</feature>
<gene>
    <name evidence="2" type="ORF">CYMTET_55692</name>
</gene>
<reference evidence="2 3" key="1">
    <citation type="journal article" date="2015" name="Genome Biol. Evol.">
        <title>Comparative Genomics of a Bacterivorous Green Alga Reveals Evolutionary Causalities and Consequences of Phago-Mixotrophic Mode of Nutrition.</title>
        <authorList>
            <person name="Burns J.A."/>
            <person name="Paasch A."/>
            <person name="Narechania A."/>
            <person name="Kim E."/>
        </authorList>
    </citation>
    <scope>NUCLEOTIDE SEQUENCE [LARGE SCALE GENOMIC DNA]</scope>
    <source>
        <strain evidence="2 3">PLY_AMNH</strain>
    </source>
</reference>
<keyword evidence="1" id="KW-1133">Transmembrane helix</keyword>
<keyword evidence="1" id="KW-0472">Membrane</keyword>
<sequence>MPGGKSIDLVGSIALLINNVLGAGPVLFPALFQQAGWLLCLLSLGAVSLEHYFGRQGLTYAITQFIFQFMLLTICMSTIIQSVQALDYMLVDIFGRSCALELSPLPGFVCDDRDGISPFKDLYVISAGYVICACVCIPLGTLNLDENINLQKVAAITIFACTVTWLSLSIFFGLHSGRVPAIGTDVSQLLGVTMFNFQLCITLPSWLNEKRPDTSVTKSLTWTLVICVTIFVLMGFICGMGFQPYYSSPNSLLQEMRNHDSDRVQDLIPLISIYLYPIAANWTSIPKGSLQDGIDLAASLQRGLIGACTDHAVEVHHLL</sequence>
<comment type="caution">
    <text evidence="2">The sequence shown here is derived from an EMBL/GenBank/DDBJ whole genome shotgun (WGS) entry which is preliminary data.</text>
</comment>
<dbReference type="PANTHER" id="PTHR16189">
    <property type="entry name" value="TRANSMEMBRANE PROTEIN 104-RELATED"/>
    <property type="match status" value="1"/>
</dbReference>
<protein>
    <recommendedName>
        <fullName evidence="4">Amino acid transporter transmembrane domain-containing protein</fullName>
    </recommendedName>
</protein>
<accession>A0AAE0BCS3</accession>
<evidence type="ECO:0000313" key="2">
    <source>
        <dbReference type="EMBL" id="KAK3234032.1"/>
    </source>
</evidence>
<feature type="transmembrane region" description="Helical" evidence="1">
    <location>
        <begin position="7"/>
        <end position="28"/>
    </location>
</feature>
<dbReference type="PANTHER" id="PTHR16189:SF3">
    <property type="entry name" value="AMINO ACID TRANSPORTER TRANSMEMBRANE DOMAIN-CONTAINING PROTEIN"/>
    <property type="match status" value="1"/>
</dbReference>
<feature type="transmembrane region" description="Helical" evidence="1">
    <location>
        <begin position="219"/>
        <end position="242"/>
    </location>
</feature>
<keyword evidence="1" id="KW-0812">Transmembrane</keyword>
<evidence type="ECO:0000256" key="1">
    <source>
        <dbReference type="SAM" id="Phobius"/>
    </source>
</evidence>
<feature type="transmembrane region" description="Helical" evidence="1">
    <location>
        <begin position="34"/>
        <end position="53"/>
    </location>
</feature>
<feature type="transmembrane region" description="Helical" evidence="1">
    <location>
        <begin position="186"/>
        <end position="207"/>
    </location>
</feature>
<evidence type="ECO:0000313" key="3">
    <source>
        <dbReference type="Proteomes" id="UP001190700"/>
    </source>
</evidence>
<evidence type="ECO:0008006" key="4">
    <source>
        <dbReference type="Google" id="ProtNLM"/>
    </source>
</evidence>
<feature type="transmembrane region" description="Helical" evidence="1">
    <location>
        <begin position="122"/>
        <end position="141"/>
    </location>
</feature>
<keyword evidence="3" id="KW-1185">Reference proteome</keyword>
<organism evidence="2 3">
    <name type="scientific">Cymbomonas tetramitiformis</name>
    <dbReference type="NCBI Taxonomy" id="36881"/>
    <lineage>
        <taxon>Eukaryota</taxon>
        <taxon>Viridiplantae</taxon>
        <taxon>Chlorophyta</taxon>
        <taxon>Pyramimonadophyceae</taxon>
        <taxon>Pyramimonadales</taxon>
        <taxon>Pyramimonadaceae</taxon>
        <taxon>Cymbomonas</taxon>
    </lineage>
</organism>
<dbReference type="AlphaFoldDB" id="A0AAE0BCS3"/>
<dbReference type="EMBL" id="LGRX02035570">
    <property type="protein sequence ID" value="KAK3234032.1"/>
    <property type="molecule type" value="Genomic_DNA"/>
</dbReference>
<proteinExistence type="predicted"/>
<name>A0AAE0BCS3_9CHLO</name>
<dbReference type="Proteomes" id="UP001190700">
    <property type="component" value="Unassembled WGS sequence"/>
</dbReference>
<feature type="transmembrane region" description="Helical" evidence="1">
    <location>
        <begin position="153"/>
        <end position="174"/>
    </location>
</feature>